<dbReference type="Pfam" id="PF00300">
    <property type="entry name" value="His_Phos_1"/>
    <property type="match status" value="1"/>
</dbReference>
<dbReference type="EMBL" id="JBGBPQ010000022">
    <property type="protein sequence ID" value="KAL1503240.1"/>
    <property type="molecule type" value="Genomic_DNA"/>
</dbReference>
<dbReference type="AlphaFoldDB" id="A0AB34IMF3"/>
<dbReference type="Gene3D" id="3.40.50.1240">
    <property type="entry name" value="Phosphoglycerate mutase-like"/>
    <property type="match status" value="1"/>
</dbReference>
<sequence>MLVQSSPSRRGCVSLAAAIVVLLSSRTATQQLRCSIRTRRHTPDFLTTSLPRAPTLLFMRHAQSSNNGHWYRKGILGLRDPPLSAAGVQQARRAARALSHLHVDLVFSSHLQRAMQTAALVFGTRVYVAPYAGELARTGTSCFFSPGICAHTRAAQRAEMGDVVSAQMNWSLVGGEDGRNDDAAMGPPSLQHFLSWMWNQTLVQNILMDKGANATIALVSHGNLLEWEALDFCWSHPTNMEVYSTPLMKGMRLPLKDVNVAYEDD</sequence>
<evidence type="ECO:0000313" key="3">
    <source>
        <dbReference type="EMBL" id="KAL1503240.1"/>
    </source>
</evidence>
<reference evidence="3 4" key="1">
    <citation type="journal article" date="2024" name="Science">
        <title>Giant polyketide synthase enzymes in the biosynthesis of giant marine polyether toxins.</title>
        <authorList>
            <person name="Fallon T.R."/>
            <person name="Shende V.V."/>
            <person name="Wierzbicki I.H."/>
            <person name="Pendleton A.L."/>
            <person name="Watervoot N.F."/>
            <person name="Auber R.P."/>
            <person name="Gonzalez D.J."/>
            <person name="Wisecaver J.H."/>
            <person name="Moore B.S."/>
        </authorList>
    </citation>
    <scope>NUCLEOTIDE SEQUENCE [LARGE SCALE GENOMIC DNA]</scope>
    <source>
        <strain evidence="3 4">12B1</strain>
    </source>
</reference>
<organism evidence="3 4">
    <name type="scientific">Prymnesium parvum</name>
    <name type="common">Toxic golden alga</name>
    <dbReference type="NCBI Taxonomy" id="97485"/>
    <lineage>
        <taxon>Eukaryota</taxon>
        <taxon>Haptista</taxon>
        <taxon>Haptophyta</taxon>
        <taxon>Prymnesiophyceae</taxon>
        <taxon>Prymnesiales</taxon>
        <taxon>Prymnesiaceae</taxon>
        <taxon>Prymnesium</taxon>
    </lineage>
</organism>
<feature type="chain" id="PRO_5044250870" description="Phosphoglycerate mutase (2,3-diphosphoglycerate-dependent)" evidence="2">
    <location>
        <begin position="30"/>
        <end position="265"/>
    </location>
</feature>
<feature type="binding site" evidence="1">
    <location>
        <position position="113"/>
    </location>
    <ligand>
        <name>substrate</name>
    </ligand>
</feature>
<evidence type="ECO:0000256" key="2">
    <source>
        <dbReference type="SAM" id="SignalP"/>
    </source>
</evidence>
<evidence type="ECO:0000313" key="4">
    <source>
        <dbReference type="Proteomes" id="UP001515480"/>
    </source>
</evidence>
<feature type="signal peptide" evidence="2">
    <location>
        <begin position="1"/>
        <end position="29"/>
    </location>
</feature>
<dbReference type="Proteomes" id="UP001515480">
    <property type="component" value="Unassembled WGS sequence"/>
</dbReference>
<keyword evidence="2" id="KW-0732">Signal</keyword>
<accession>A0AB34IMF3</accession>
<dbReference type="SUPFAM" id="SSF53254">
    <property type="entry name" value="Phosphoglycerate mutase-like"/>
    <property type="match status" value="1"/>
</dbReference>
<dbReference type="PANTHER" id="PTHR48100:SF1">
    <property type="entry name" value="HISTIDINE PHOSPHATASE FAMILY PROTEIN-RELATED"/>
    <property type="match status" value="1"/>
</dbReference>
<evidence type="ECO:0000256" key="1">
    <source>
        <dbReference type="PIRSR" id="PIRSR613078-2"/>
    </source>
</evidence>
<dbReference type="GO" id="GO:0016791">
    <property type="term" value="F:phosphatase activity"/>
    <property type="evidence" value="ECO:0007669"/>
    <property type="project" value="TreeGrafter"/>
</dbReference>
<feature type="binding site" evidence="1">
    <location>
        <begin position="60"/>
        <end position="67"/>
    </location>
    <ligand>
        <name>substrate</name>
    </ligand>
</feature>
<dbReference type="PANTHER" id="PTHR48100">
    <property type="entry name" value="BROAD-SPECIFICITY PHOSPHATASE YOR283W-RELATED"/>
    <property type="match status" value="1"/>
</dbReference>
<comment type="caution">
    <text evidence="3">The sequence shown here is derived from an EMBL/GenBank/DDBJ whole genome shotgun (WGS) entry which is preliminary data.</text>
</comment>
<protein>
    <recommendedName>
        <fullName evidence="5">Phosphoglycerate mutase (2,3-diphosphoglycerate-dependent)</fullName>
    </recommendedName>
</protein>
<dbReference type="SMART" id="SM00855">
    <property type="entry name" value="PGAM"/>
    <property type="match status" value="1"/>
</dbReference>
<dbReference type="CDD" id="cd07067">
    <property type="entry name" value="HP_PGM_like"/>
    <property type="match status" value="1"/>
</dbReference>
<name>A0AB34IMF3_PRYPA</name>
<dbReference type="InterPro" id="IPR029033">
    <property type="entry name" value="His_PPase_superfam"/>
</dbReference>
<evidence type="ECO:0008006" key="5">
    <source>
        <dbReference type="Google" id="ProtNLM"/>
    </source>
</evidence>
<proteinExistence type="predicted"/>
<dbReference type="GO" id="GO:0005737">
    <property type="term" value="C:cytoplasm"/>
    <property type="evidence" value="ECO:0007669"/>
    <property type="project" value="TreeGrafter"/>
</dbReference>
<dbReference type="InterPro" id="IPR013078">
    <property type="entry name" value="His_Pase_superF_clade-1"/>
</dbReference>
<gene>
    <name evidence="3" type="ORF">AB1Y20_011296</name>
</gene>
<dbReference type="InterPro" id="IPR050275">
    <property type="entry name" value="PGM_Phosphatase"/>
</dbReference>
<keyword evidence="4" id="KW-1185">Reference proteome</keyword>